<dbReference type="EMBL" id="JABWDY010031923">
    <property type="protein sequence ID" value="KAF5184562.1"/>
    <property type="molecule type" value="Genomic_DNA"/>
</dbReference>
<reference evidence="1 2" key="1">
    <citation type="submission" date="2020-06" db="EMBL/GenBank/DDBJ databases">
        <title>Transcriptomic and genomic resources for Thalictrum thalictroides and T. hernandezii: Facilitating candidate gene discovery in an emerging model plant lineage.</title>
        <authorList>
            <person name="Arias T."/>
            <person name="Riano-Pachon D.M."/>
            <person name="Di Stilio V.S."/>
        </authorList>
    </citation>
    <scope>NUCLEOTIDE SEQUENCE [LARGE SCALE GENOMIC DNA]</scope>
    <source>
        <strain evidence="2">cv. WT478/WT964</strain>
        <tissue evidence="1">Leaves</tissue>
    </source>
</reference>
<organism evidence="1 2">
    <name type="scientific">Thalictrum thalictroides</name>
    <name type="common">Rue-anemone</name>
    <name type="synonym">Anemone thalictroides</name>
    <dbReference type="NCBI Taxonomy" id="46969"/>
    <lineage>
        <taxon>Eukaryota</taxon>
        <taxon>Viridiplantae</taxon>
        <taxon>Streptophyta</taxon>
        <taxon>Embryophyta</taxon>
        <taxon>Tracheophyta</taxon>
        <taxon>Spermatophyta</taxon>
        <taxon>Magnoliopsida</taxon>
        <taxon>Ranunculales</taxon>
        <taxon>Ranunculaceae</taxon>
        <taxon>Thalictroideae</taxon>
        <taxon>Thalictrum</taxon>
    </lineage>
</organism>
<gene>
    <name evidence="1" type="ORF">FRX31_025849</name>
</gene>
<proteinExistence type="predicted"/>
<evidence type="ECO:0000313" key="2">
    <source>
        <dbReference type="Proteomes" id="UP000554482"/>
    </source>
</evidence>
<dbReference type="AlphaFoldDB" id="A0A7J6VJS9"/>
<dbReference type="Proteomes" id="UP000554482">
    <property type="component" value="Unassembled WGS sequence"/>
</dbReference>
<name>A0A7J6VJS9_THATH</name>
<comment type="caution">
    <text evidence="1">The sequence shown here is derived from an EMBL/GenBank/DDBJ whole genome shotgun (WGS) entry which is preliminary data.</text>
</comment>
<sequence length="116" mass="13090">MKYRNGSIERLDKKIMEEILQQDGFSDKEQEAMKVELESLFQANPNLNMGNPTLDTSVIKESMKTTQGSNMSPDRIRSKIQSGEDELVVRDCVTGMHDGVRSKEVDLETKPNVVAE</sequence>
<keyword evidence="2" id="KW-1185">Reference proteome</keyword>
<evidence type="ECO:0000313" key="1">
    <source>
        <dbReference type="EMBL" id="KAF5184562.1"/>
    </source>
</evidence>
<accession>A0A7J6VJS9</accession>
<protein>
    <submittedName>
        <fullName evidence="1">Uncharacterized protein</fullName>
    </submittedName>
</protein>